<dbReference type="Proteomes" id="UP001234202">
    <property type="component" value="Unassembled WGS sequence"/>
</dbReference>
<evidence type="ECO:0000313" key="1">
    <source>
        <dbReference type="EMBL" id="KAJ9122911.1"/>
    </source>
</evidence>
<reference evidence="1" key="1">
    <citation type="submission" date="2023-04" db="EMBL/GenBank/DDBJ databases">
        <title>Draft Genome sequencing of Naganishia species isolated from polar environments using Oxford Nanopore Technology.</title>
        <authorList>
            <person name="Leo P."/>
            <person name="Venkateswaran K."/>
        </authorList>
    </citation>
    <scope>NUCLEOTIDE SEQUENCE</scope>
    <source>
        <strain evidence="1">DBVPG 5303</strain>
    </source>
</reference>
<proteinExistence type="predicted"/>
<gene>
    <name evidence="1" type="ORF">QFC24_003949</name>
</gene>
<protein>
    <submittedName>
        <fullName evidence="1">Uncharacterized protein</fullName>
    </submittedName>
</protein>
<dbReference type="EMBL" id="JASBWV010000013">
    <property type="protein sequence ID" value="KAJ9122911.1"/>
    <property type="molecule type" value="Genomic_DNA"/>
</dbReference>
<organism evidence="1 2">
    <name type="scientific">Naganishia onofrii</name>
    <dbReference type="NCBI Taxonomy" id="1851511"/>
    <lineage>
        <taxon>Eukaryota</taxon>
        <taxon>Fungi</taxon>
        <taxon>Dikarya</taxon>
        <taxon>Basidiomycota</taxon>
        <taxon>Agaricomycotina</taxon>
        <taxon>Tremellomycetes</taxon>
        <taxon>Filobasidiales</taxon>
        <taxon>Filobasidiaceae</taxon>
        <taxon>Naganishia</taxon>
    </lineage>
</organism>
<accession>A0ACC2XHP0</accession>
<name>A0ACC2XHP0_9TREE</name>
<evidence type="ECO:0000313" key="2">
    <source>
        <dbReference type="Proteomes" id="UP001234202"/>
    </source>
</evidence>
<comment type="caution">
    <text evidence="1">The sequence shown here is derived from an EMBL/GenBank/DDBJ whole genome shotgun (WGS) entry which is preliminary data.</text>
</comment>
<sequence length="210" mass="23304">MRMPLVRVGGKGDGGIDLRGWWNIPNDTRQQSRDDGEPTVLRRIRVLAQCKAEKKAPGPRLVREMEGVARREYDLLKEESSHHRLSESGDTVTAGSSIVLDPVVALLCSSSGFSPAAVVEANRSRTPMLLLHIPFDYQEMLLSTPDPITNAVDHELLENMPTTLQGAFCNAALMGNRGLLGNGWELRKEFSQDVLDPRFRIAMHLHGQPL</sequence>
<keyword evidence="2" id="KW-1185">Reference proteome</keyword>